<reference evidence="4 6" key="2">
    <citation type="submission" date="2019-01" db="EMBL/GenBank/DDBJ databases">
        <title>High-quality-draft genome sequences of five non-tuberculosis mycobacteriaceae isolated from a nosocomial environment.</title>
        <authorList>
            <person name="Tiago I."/>
            <person name="Alarico S."/>
            <person name="Pereira S.G."/>
            <person name="Coelho C."/>
            <person name="Maranha A."/>
            <person name="Empadinhas N."/>
        </authorList>
    </citation>
    <scope>NUCLEOTIDE SEQUENCE [LARGE SCALE GENOMIC DNA]</scope>
    <source>
        <strain evidence="4 6">22DIII</strain>
    </source>
</reference>
<evidence type="ECO:0000313" key="3">
    <source>
        <dbReference type="EMBL" id="KMO80752.1"/>
    </source>
</evidence>
<feature type="compositionally biased region" description="Low complexity" evidence="1">
    <location>
        <begin position="198"/>
        <end position="212"/>
    </location>
</feature>
<keyword evidence="2" id="KW-0812">Transmembrane</keyword>
<evidence type="ECO:0000313" key="4">
    <source>
        <dbReference type="EMBL" id="TDL05735.1"/>
    </source>
</evidence>
<dbReference type="InterPro" id="IPR021213">
    <property type="entry name" value="DUF2567"/>
</dbReference>
<evidence type="ECO:0000313" key="6">
    <source>
        <dbReference type="Proteomes" id="UP000294952"/>
    </source>
</evidence>
<dbReference type="EMBL" id="JYNU01000004">
    <property type="protein sequence ID" value="KMO80752.1"/>
    <property type="molecule type" value="Genomic_DNA"/>
</dbReference>
<keyword evidence="2" id="KW-1133">Transmembrane helix</keyword>
<protein>
    <submittedName>
        <fullName evidence="4">DUF2567 domain-containing protein</fullName>
    </submittedName>
</protein>
<feature type="transmembrane region" description="Helical" evidence="2">
    <location>
        <begin position="103"/>
        <end position="124"/>
    </location>
</feature>
<name>A0A0J6WG69_9MYCO</name>
<feature type="transmembrane region" description="Helical" evidence="2">
    <location>
        <begin position="20"/>
        <end position="40"/>
    </location>
</feature>
<gene>
    <name evidence="4" type="ORF">EUA04_19560</name>
    <name evidence="3" type="ORF">MOBUDSM44075_00629</name>
</gene>
<comment type="caution">
    <text evidence="3">The sequence shown here is derived from an EMBL/GenBank/DDBJ whole genome shotgun (WGS) entry which is preliminary data.</text>
</comment>
<evidence type="ECO:0000256" key="1">
    <source>
        <dbReference type="SAM" id="MobiDB-lite"/>
    </source>
</evidence>
<organism evidence="3 5">
    <name type="scientific">Mycolicibacterium obuense</name>
    <dbReference type="NCBI Taxonomy" id="1807"/>
    <lineage>
        <taxon>Bacteria</taxon>
        <taxon>Bacillati</taxon>
        <taxon>Actinomycetota</taxon>
        <taxon>Actinomycetes</taxon>
        <taxon>Mycobacteriales</taxon>
        <taxon>Mycobacteriaceae</taxon>
        <taxon>Mycolicibacterium</taxon>
    </lineage>
</organism>
<feature type="region of interest" description="Disordered" evidence="1">
    <location>
        <begin position="189"/>
        <end position="221"/>
    </location>
</feature>
<dbReference type="Proteomes" id="UP000294952">
    <property type="component" value="Unassembled WGS sequence"/>
</dbReference>
<dbReference type="Pfam" id="PF10821">
    <property type="entry name" value="DUF2567"/>
    <property type="match status" value="1"/>
</dbReference>
<reference evidence="3 5" key="1">
    <citation type="journal article" date="2015" name="Genome Biol. Evol.">
        <title>Characterization of Three Mycobacterium spp. with Potential Use in Bioremediation by Genome Sequencing and Comparative Genomics.</title>
        <authorList>
            <person name="Das S."/>
            <person name="Pettersson B.M."/>
            <person name="Behra P.R."/>
            <person name="Ramesh M."/>
            <person name="Dasgupta S."/>
            <person name="Bhattacharya A."/>
            <person name="Kirsebom L.A."/>
        </authorList>
    </citation>
    <scope>NUCLEOTIDE SEQUENCE [LARGE SCALE GENOMIC DNA]</scope>
    <source>
        <strain evidence="3 5">DSM 44075</strain>
    </source>
</reference>
<evidence type="ECO:0000313" key="5">
    <source>
        <dbReference type="Proteomes" id="UP000036313"/>
    </source>
</evidence>
<dbReference type="AlphaFoldDB" id="A0A0J6WG69"/>
<dbReference type="RefSeq" id="WP_048422101.1">
    <property type="nucleotide sequence ID" value="NZ_JYNU01000004.1"/>
</dbReference>
<keyword evidence="2" id="KW-0472">Membrane</keyword>
<dbReference type="Proteomes" id="UP000036313">
    <property type="component" value="Unassembled WGS sequence"/>
</dbReference>
<evidence type="ECO:0000256" key="2">
    <source>
        <dbReference type="SAM" id="Phobius"/>
    </source>
</evidence>
<feature type="transmembrane region" description="Helical" evidence="2">
    <location>
        <begin position="68"/>
        <end position="91"/>
    </location>
</feature>
<feature type="transmembrane region" description="Helical" evidence="2">
    <location>
        <begin position="160"/>
        <end position="179"/>
    </location>
</feature>
<sequence>MTEVLGTTGATTTSRVRATLQVVVALAIAGAVCGALWAWLAPPIHSVVALTRSNDRVKAYLGNEGDHFFTAAFLMVGFLSVLAVIAAVAVWQWRTQRGPVMMAALGVGSVVASAAAVGTGAVLARLRYGHLDVAAVDVTEQNRVTYVVEAPSVFFGHTPLQVALTLLFPAAVAAMIYVLGAVSTSRDDLGGWPPVEPAGPATGRTGTAADVPPVAPSSPSP</sequence>
<accession>A0A0J6WG69</accession>
<proteinExistence type="predicted"/>
<dbReference type="EMBL" id="SDLP01000006">
    <property type="protein sequence ID" value="TDL05735.1"/>
    <property type="molecule type" value="Genomic_DNA"/>
</dbReference>